<dbReference type="InterPro" id="IPR035940">
    <property type="entry name" value="CAP_sf"/>
</dbReference>
<keyword evidence="1" id="KW-1015">Disulfide bond</keyword>
<evidence type="ECO:0000256" key="2">
    <source>
        <dbReference type="SAM" id="SignalP"/>
    </source>
</evidence>
<dbReference type="PANTHER" id="PTHR10334">
    <property type="entry name" value="CYSTEINE-RICH SECRETORY PROTEIN-RELATED"/>
    <property type="match status" value="1"/>
</dbReference>
<feature type="signal peptide" evidence="2">
    <location>
        <begin position="1"/>
        <end position="21"/>
    </location>
</feature>
<dbReference type="SMART" id="SM00254">
    <property type="entry name" value="ShKT"/>
    <property type="match status" value="2"/>
</dbReference>
<protein>
    <submittedName>
        <fullName evidence="4">Tyrosinase-like protein tyr-3</fullName>
    </submittedName>
</protein>
<keyword evidence="5" id="KW-1185">Reference proteome</keyword>
<comment type="caution">
    <text evidence="4">The sequence shown here is derived from an EMBL/GenBank/DDBJ whole genome shotgun (WGS) entry which is preliminary data.</text>
</comment>
<accession>A0AAD8C2I7</accession>
<organism evidence="4 5">
    <name type="scientific">Biomphalaria pfeifferi</name>
    <name type="common">Bloodfluke planorb</name>
    <name type="synonym">Freshwater snail</name>
    <dbReference type="NCBI Taxonomy" id="112525"/>
    <lineage>
        <taxon>Eukaryota</taxon>
        <taxon>Metazoa</taxon>
        <taxon>Spiralia</taxon>
        <taxon>Lophotrochozoa</taxon>
        <taxon>Mollusca</taxon>
        <taxon>Gastropoda</taxon>
        <taxon>Heterobranchia</taxon>
        <taxon>Euthyneura</taxon>
        <taxon>Panpulmonata</taxon>
        <taxon>Hygrophila</taxon>
        <taxon>Lymnaeoidea</taxon>
        <taxon>Planorbidae</taxon>
        <taxon>Biomphalaria</taxon>
    </lineage>
</organism>
<proteinExistence type="predicted"/>
<sequence length="281" mass="31958">TMNFLLQTLCVLSAWEMTALATSNWNQEARDYILEIHNDKRRGEGGCLMNKLTYDMELERQAKQWAEGCVFKHEMKEGRGENLAWDSNQKPEKELILGSSGRWFDEKKMYSFGQYSCGSSCHYTQMVWGSTSKVGCYSYRCPNLVNAYKNAWYLVCFYTPKGNWNGEKPYDKTCKSKCREGQTEEKGLCVGEGKGVTVNEGGDDGGCDDDQGRCAEWAKSGQCQSNPNYMLKYCRKSCKVCVSKTNCEDSNPGCADWAKKGECKYNPSYMEKNCKKSCHMC</sequence>
<dbReference type="Pfam" id="PF00188">
    <property type="entry name" value="CAP"/>
    <property type="match status" value="1"/>
</dbReference>
<feature type="non-terminal residue" evidence="4">
    <location>
        <position position="281"/>
    </location>
</feature>
<dbReference type="Proteomes" id="UP001233172">
    <property type="component" value="Unassembled WGS sequence"/>
</dbReference>
<feature type="domain" description="ShKT" evidence="3">
    <location>
        <begin position="207"/>
        <end position="241"/>
    </location>
</feature>
<dbReference type="CDD" id="cd05380">
    <property type="entry name" value="CAP_euk"/>
    <property type="match status" value="1"/>
</dbReference>
<feature type="chain" id="PRO_5042267575" evidence="2">
    <location>
        <begin position="22"/>
        <end position="281"/>
    </location>
</feature>
<feature type="disulfide bond" evidence="1">
    <location>
        <begin position="207"/>
        <end position="241"/>
    </location>
</feature>
<evidence type="ECO:0000313" key="5">
    <source>
        <dbReference type="Proteomes" id="UP001233172"/>
    </source>
</evidence>
<dbReference type="PRINTS" id="PR00837">
    <property type="entry name" value="V5TPXLIKE"/>
</dbReference>
<name>A0AAD8C2I7_BIOPF</name>
<dbReference type="Gene3D" id="3.40.33.10">
    <property type="entry name" value="CAP"/>
    <property type="match status" value="1"/>
</dbReference>
<dbReference type="Pfam" id="PF01549">
    <property type="entry name" value="ShK"/>
    <property type="match status" value="2"/>
</dbReference>
<gene>
    <name evidence="4" type="ORF">Bpfe_006460</name>
</gene>
<reference evidence="4" key="2">
    <citation type="submission" date="2023-04" db="EMBL/GenBank/DDBJ databases">
        <authorList>
            <person name="Bu L."/>
            <person name="Lu L."/>
            <person name="Laidemitt M.R."/>
            <person name="Zhang S.M."/>
            <person name="Mutuku M."/>
            <person name="Mkoji G."/>
            <person name="Steinauer M."/>
            <person name="Loker E.S."/>
        </authorList>
    </citation>
    <scope>NUCLEOTIDE SEQUENCE</scope>
    <source>
        <strain evidence="4">KasaAsao</strain>
        <tissue evidence="4">Whole Snail</tissue>
    </source>
</reference>
<dbReference type="AlphaFoldDB" id="A0AAD8C2I7"/>
<comment type="caution">
    <text evidence="1">Lacks conserved residue(s) required for the propagation of feature annotation.</text>
</comment>
<dbReference type="InterPro" id="IPR001283">
    <property type="entry name" value="CRISP-related"/>
</dbReference>
<dbReference type="PROSITE" id="PS51670">
    <property type="entry name" value="SHKT"/>
    <property type="match status" value="2"/>
</dbReference>
<dbReference type="SUPFAM" id="SSF55797">
    <property type="entry name" value="PR-1-like"/>
    <property type="match status" value="1"/>
</dbReference>
<feature type="disulfide bond" evidence="1">
    <location>
        <begin position="247"/>
        <end position="281"/>
    </location>
</feature>
<dbReference type="EMBL" id="JASAOG010000018">
    <property type="protein sequence ID" value="KAK0064275.1"/>
    <property type="molecule type" value="Genomic_DNA"/>
</dbReference>
<feature type="domain" description="ShKT" evidence="3">
    <location>
        <begin position="247"/>
        <end position="281"/>
    </location>
</feature>
<dbReference type="SMART" id="SM00198">
    <property type="entry name" value="SCP"/>
    <property type="match status" value="1"/>
</dbReference>
<reference evidence="4" key="1">
    <citation type="journal article" date="2023" name="PLoS Negl. Trop. Dis.">
        <title>A genome sequence for Biomphalaria pfeifferi, the major vector snail for the human-infecting parasite Schistosoma mansoni.</title>
        <authorList>
            <person name="Bu L."/>
            <person name="Lu L."/>
            <person name="Laidemitt M.R."/>
            <person name="Zhang S.M."/>
            <person name="Mutuku M."/>
            <person name="Mkoji G."/>
            <person name="Steinauer M."/>
            <person name="Loker E.S."/>
        </authorList>
    </citation>
    <scope>NUCLEOTIDE SEQUENCE</scope>
    <source>
        <strain evidence="4">KasaAsao</strain>
    </source>
</reference>
<evidence type="ECO:0000313" key="4">
    <source>
        <dbReference type="EMBL" id="KAK0064275.1"/>
    </source>
</evidence>
<dbReference type="InterPro" id="IPR003582">
    <property type="entry name" value="ShKT_dom"/>
</dbReference>
<evidence type="ECO:0000259" key="3">
    <source>
        <dbReference type="PROSITE" id="PS51670"/>
    </source>
</evidence>
<evidence type="ECO:0000256" key="1">
    <source>
        <dbReference type="PROSITE-ProRule" id="PRU01005"/>
    </source>
</evidence>
<dbReference type="InterPro" id="IPR014044">
    <property type="entry name" value="CAP_dom"/>
</dbReference>
<keyword evidence="2" id="KW-0732">Signal</keyword>